<reference evidence="1 2" key="1">
    <citation type="submission" date="2021-07" db="EMBL/GenBank/DDBJ databases">
        <title>Thermus aquaticus gen. n. and sp. n., a nonsporulating extreme thermophile.</title>
        <authorList>
            <person name="Hu C.-J."/>
            <person name="Li W.-J."/>
            <person name="Xian W.-D."/>
        </authorList>
    </citation>
    <scope>NUCLEOTIDE SEQUENCE [LARGE SCALE GENOMIC DNA]</scope>
    <source>
        <strain evidence="1 2">SYSU G05001</strain>
    </source>
</reference>
<evidence type="ECO:0000313" key="2">
    <source>
        <dbReference type="Proteomes" id="UP000724268"/>
    </source>
</evidence>
<protein>
    <submittedName>
        <fullName evidence="1">Uncharacterized protein</fullName>
    </submittedName>
</protein>
<dbReference type="RefSeq" id="WP_219760449.1">
    <property type="nucleotide sequence ID" value="NZ_JAHXRS010000029.1"/>
</dbReference>
<keyword evidence="2" id="KW-1185">Reference proteome</keyword>
<dbReference type="Proteomes" id="UP000724268">
    <property type="component" value="Unassembled WGS sequence"/>
</dbReference>
<dbReference type="EMBL" id="JAHXRS010000029">
    <property type="protein sequence ID" value="MBW6395994.1"/>
    <property type="molecule type" value="Genomic_DNA"/>
</dbReference>
<proteinExistence type="predicted"/>
<sequence>MAKVYLLVVPYGEEKPWWDRVPLYTPAEAYVRAVYLLEGNGGVRTWELAADGGAFREVWACSELPGAPTAEELYRASVYAGPTGPYAATYVVEVGDDFGRGAN</sequence>
<accession>A0ABS7A127</accession>
<comment type="caution">
    <text evidence="1">The sequence shown here is derived from an EMBL/GenBank/DDBJ whole genome shotgun (WGS) entry which is preliminary data.</text>
</comment>
<organism evidence="1 2">
    <name type="scientific">Thermus brevis</name>
    <dbReference type="NCBI Taxonomy" id="2862456"/>
    <lineage>
        <taxon>Bacteria</taxon>
        <taxon>Thermotogati</taxon>
        <taxon>Deinococcota</taxon>
        <taxon>Deinococci</taxon>
        <taxon>Thermales</taxon>
        <taxon>Thermaceae</taxon>
        <taxon>Thermus</taxon>
    </lineage>
</organism>
<evidence type="ECO:0000313" key="1">
    <source>
        <dbReference type="EMBL" id="MBW6395994.1"/>
    </source>
</evidence>
<name>A0ABS7A127_9DEIN</name>
<gene>
    <name evidence="1" type="ORF">KZX47_12655</name>
</gene>